<keyword evidence="5" id="KW-1185">Reference proteome</keyword>
<evidence type="ECO:0000313" key="5">
    <source>
        <dbReference type="Proteomes" id="UP000659496"/>
    </source>
</evidence>
<gene>
    <name evidence="4" type="ORF">H9659_00675</name>
</gene>
<keyword evidence="3" id="KW-0479">Metal-binding</keyword>
<comment type="similarity">
    <text evidence="1">Belongs to the GTP cyclohydrolase I type 2/NIF3 family.</text>
</comment>
<reference evidence="4 5" key="1">
    <citation type="submission" date="2020-08" db="EMBL/GenBank/DDBJ databases">
        <title>A Genomic Blueprint of the Chicken Gut Microbiome.</title>
        <authorList>
            <person name="Gilroy R."/>
            <person name="Ravi A."/>
            <person name="Getino M."/>
            <person name="Pursley I."/>
            <person name="Horton D.L."/>
            <person name="Alikhan N.-F."/>
            <person name="Baker D."/>
            <person name="Gharbi K."/>
            <person name="Hall N."/>
            <person name="Watson M."/>
            <person name="Adriaenssens E.M."/>
            <person name="Foster-Nyarko E."/>
            <person name="Jarju S."/>
            <person name="Secka A."/>
            <person name="Antonio M."/>
            <person name="Oren A."/>
            <person name="Chaudhuri R."/>
            <person name="La Ragione R.M."/>
            <person name="Hildebrand F."/>
            <person name="Pallen M.J."/>
        </authorList>
    </citation>
    <scope>NUCLEOTIDE SEQUENCE [LARGE SCALE GENOMIC DNA]</scope>
    <source>
        <strain evidence="4 5">Sa3CUA8</strain>
    </source>
</reference>
<dbReference type="PANTHER" id="PTHR13799">
    <property type="entry name" value="NGG1 INTERACTING FACTOR 3"/>
    <property type="match status" value="1"/>
</dbReference>
<evidence type="ECO:0000256" key="3">
    <source>
        <dbReference type="ARBA" id="ARBA00022723"/>
    </source>
</evidence>
<dbReference type="PANTHER" id="PTHR13799:SF14">
    <property type="entry name" value="GTP CYCLOHYDROLASE 1 TYPE 2 HOMOLOG"/>
    <property type="match status" value="1"/>
</dbReference>
<comment type="caution">
    <text evidence="4">The sequence shown here is derived from an EMBL/GenBank/DDBJ whole genome shotgun (WGS) entry which is preliminary data.</text>
</comment>
<accession>A0ABR8PF95</accession>
<dbReference type="RefSeq" id="WP_191688003.1">
    <property type="nucleotide sequence ID" value="NZ_JACSQY010000001.1"/>
</dbReference>
<dbReference type="Gene3D" id="3.40.1390.30">
    <property type="entry name" value="NIF3 (NGG1p interacting factor 3)-like"/>
    <property type="match status" value="2"/>
</dbReference>
<organism evidence="4 5">
    <name type="scientific">Sporosarcina gallistercoris</name>
    <dbReference type="NCBI Taxonomy" id="2762245"/>
    <lineage>
        <taxon>Bacteria</taxon>
        <taxon>Bacillati</taxon>
        <taxon>Bacillota</taxon>
        <taxon>Bacilli</taxon>
        <taxon>Bacillales</taxon>
        <taxon>Caryophanaceae</taxon>
        <taxon>Sporosarcina</taxon>
    </lineage>
</organism>
<evidence type="ECO:0000313" key="4">
    <source>
        <dbReference type="EMBL" id="MBD7906842.1"/>
    </source>
</evidence>
<evidence type="ECO:0000256" key="2">
    <source>
        <dbReference type="ARBA" id="ARBA00022112"/>
    </source>
</evidence>
<sequence length="269" mass="29625">MKNVNGHEIIQLFEEWSPKKLAMEGDPIGLHIGQLNRPVDTVLVTLDVNEAVIDEAVERGATLIIAHHPPLFRPAKHILTDTPQGRMIEKCIKNDLSVYAAHTNLDIASGGVNDLLAAKLGLTELKIIERTSGDSEQEYGLGRIGLLSSSMTLERFALHVKEKLEVPAVRIVGDKNRLIRKVGVLGGDGNKYIYAAKRAGADVFVTGDLYYHVAQDAEAIDLCVVDPGHNVEKVMIQGVAEHMTAACEERHYNVTFLQSRINTEPFTFI</sequence>
<dbReference type="Pfam" id="PF01784">
    <property type="entry name" value="DUF34_NIF3"/>
    <property type="match status" value="1"/>
</dbReference>
<dbReference type="SUPFAM" id="SSF102705">
    <property type="entry name" value="NIF3 (NGG1p interacting factor 3)-like"/>
    <property type="match status" value="1"/>
</dbReference>
<evidence type="ECO:0000256" key="1">
    <source>
        <dbReference type="ARBA" id="ARBA00006964"/>
    </source>
</evidence>
<dbReference type="InterPro" id="IPR002678">
    <property type="entry name" value="DUF34/NIF3"/>
</dbReference>
<dbReference type="NCBIfam" id="TIGR00486">
    <property type="entry name" value="YbgI_SA1388"/>
    <property type="match status" value="1"/>
</dbReference>
<dbReference type="EMBL" id="JACSQY010000001">
    <property type="protein sequence ID" value="MBD7906842.1"/>
    <property type="molecule type" value="Genomic_DNA"/>
</dbReference>
<proteinExistence type="inferred from homology"/>
<protein>
    <recommendedName>
        <fullName evidence="2">GTP cyclohydrolase 1 type 2 homolog</fullName>
    </recommendedName>
</protein>
<dbReference type="InterPro" id="IPR036069">
    <property type="entry name" value="DUF34/NIF3_sf"/>
</dbReference>
<dbReference type="Proteomes" id="UP000659496">
    <property type="component" value="Unassembled WGS sequence"/>
</dbReference>
<name>A0ABR8PF95_9BACL</name>